<keyword evidence="10" id="KW-0028">Amino-acid biosynthesis</keyword>
<comment type="pathway">
    <text evidence="3">Amino-acid biosynthesis; L-isoleucine biosynthesis; L-isoleucine from 2-oxobutanoate: step 4/4.</text>
</comment>
<dbReference type="Gene3D" id="3.30.470.10">
    <property type="match status" value="1"/>
</dbReference>
<sequence length="288" mass="32162">MSRIAYVNGRYVPHGDAAVHIEDRGYQFADGVYEVVTVVNGRLVDEDPHLDRLWRSLGELRIDVPMSRASMKAVTREIIRRNRLKTGLVYMQVTRGVARRDHPFPKPGTPPAMVMTVKHMRLPGRAKIEEGVKVISIKDIRWERCDIKTVGLLPNILGKQQAREAGATEAWQVDEDGMVTEGTSTNAWIITKEGELVTRPATNDILNGITRLRILKIAEAHGVKFVERPFSLDEALQAREAFISSATSFVTPVTQINDTVIGNGRAGTLSLSLRDWYDEFMAGLKESA</sequence>
<evidence type="ECO:0000256" key="8">
    <source>
        <dbReference type="ARBA" id="ARBA00014472"/>
    </source>
</evidence>
<dbReference type="Pfam" id="PF01063">
    <property type="entry name" value="Aminotran_4"/>
    <property type="match status" value="1"/>
</dbReference>
<proteinExistence type="inferred from homology"/>
<dbReference type="SUPFAM" id="SSF56752">
    <property type="entry name" value="D-aminoacid aminotransferase-like PLP-dependent enzymes"/>
    <property type="match status" value="1"/>
</dbReference>
<dbReference type="AlphaFoldDB" id="A0A420WQK3"/>
<comment type="cofactor">
    <cofactor evidence="1">
        <name>pyridoxal 5'-phosphate</name>
        <dbReference type="ChEBI" id="CHEBI:597326"/>
    </cofactor>
</comment>
<dbReference type="GO" id="GO:0004084">
    <property type="term" value="F:branched-chain-amino-acid transaminase activity"/>
    <property type="evidence" value="ECO:0007669"/>
    <property type="project" value="UniProtKB-EC"/>
</dbReference>
<comment type="caution">
    <text evidence="14">The sequence shown here is derived from an EMBL/GenBank/DDBJ whole genome shotgun (WGS) entry which is preliminary data.</text>
</comment>
<gene>
    <name evidence="14" type="ORF">BCL74_0954</name>
</gene>
<comment type="pathway">
    <text evidence="5">Amino-acid biosynthesis; L-leucine biosynthesis; L-leucine from 3-methyl-2-oxobutanoate: step 4/4.</text>
</comment>
<dbReference type="NCBIfam" id="NF005209">
    <property type="entry name" value="PRK06680.1"/>
    <property type="match status" value="1"/>
</dbReference>
<dbReference type="RefSeq" id="WP_121217946.1">
    <property type="nucleotide sequence ID" value="NZ_RBIG01000001.1"/>
</dbReference>
<dbReference type="EMBL" id="RBIG01000001">
    <property type="protein sequence ID" value="RKQ73175.1"/>
    <property type="molecule type" value="Genomic_DNA"/>
</dbReference>
<dbReference type="InterPro" id="IPR001544">
    <property type="entry name" value="Aminotrans_IV"/>
</dbReference>
<dbReference type="InterPro" id="IPR050571">
    <property type="entry name" value="Class-IV_PLP-Dep_Aminotrnsfr"/>
</dbReference>
<comment type="catalytic activity">
    <reaction evidence="11">
        <text>L-valine + 2-oxoglutarate = 3-methyl-2-oxobutanoate + L-glutamate</text>
        <dbReference type="Rhea" id="RHEA:24813"/>
        <dbReference type="ChEBI" id="CHEBI:11851"/>
        <dbReference type="ChEBI" id="CHEBI:16810"/>
        <dbReference type="ChEBI" id="CHEBI:29985"/>
        <dbReference type="ChEBI" id="CHEBI:57762"/>
        <dbReference type="EC" id="2.6.1.42"/>
    </reaction>
</comment>
<dbReference type="InterPro" id="IPR043131">
    <property type="entry name" value="BCAT-like_N"/>
</dbReference>
<dbReference type="InterPro" id="IPR036038">
    <property type="entry name" value="Aminotransferase-like"/>
</dbReference>
<evidence type="ECO:0000256" key="11">
    <source>
        <dbReference type="ARBA" id="ARBA00048212"/>
    </source>
</evidence>
<keyword evidence="9" id="KW-0663">Pyridoxal phosphate</keyword>
<dbReference type="PANTHER" id="PTHR42743:SF11">
    <property type="entry name" value="AMINODEOXYCHORISMATE LYASE"/>
    <property type="match status" value="1"/>
</dbReference>
<evidence type="ECO:0000256" key="13">
    <source>
        <dbReference type="ARBA" id="ARBA00049229"/>
    </source>
</evidence>
<dbReference type="FunFam" id="3.20.10.10:FF:000002">
    <property type="entry name" value="D-alanine aminotransferase"/>
    <property type="match status" value="1"/>
</dbReference>
<name>A0A420WQK3_9PROT</name>
<dbReference type="GO" id="GO:0005829">
    <property type="term" value="C:cytosol"/>
    <property type="evidence" value="ECO:0007669"/>
    <property type="project" value="TreeGrafter"/>
</dbReference>
<dbReference type="GO" id="GO:0008652">
    <property type="term" value="P:amino acid biosynthetic process"/>
    <property type="evidence" value="ECO:0007669"/>
    <property type="project" value="UniProtKB-ARBA"/>
</dbReference>
<evidence type="ECO:0000256" key="10">
    <source>
        <dbReference type="ARBA" id="ARBA00023304"/>
    </source>
</evidence>
<reference evidence="14 15" key="1">
    <citation type="submission" date="2018-10" db="EMBL/GenBank/DDBJ databases">
        <title>Comparative analysis of microorganisms from saline springs in Andes Mountain Range, Colombia.</title>
        <authorList>
            <person name="Rubin E."/>
        </authorList>
    </citation>
    <scope>NUCLEOTIDE SEQUENCE [LARGE SCALE GENOMIC DNA]</scope>
    <source>
        <strain evidence="14 15">USBA 36</strain>
    </source>
</reference>
<evidence type="ECO:0000256" key="9">
    <source>
        <dbReference type="ARBA" id="ARBA00022898"/>
    </source>
</evidence>
<dbReference type="Proteomes" id="UP000277424">
    <property type="component" value="Unassembled WGS sequence"/>
</dbReference>
<evidence type="ECO:0000256" key="7">
    <source>
        <dbReference type="ARBA" id="ARBA00013053"/>
    </source>
</evidence>
<evidence type="ECO:0000313" key="14">
    <source>
        <dbReference type="EMBL" id="RKQ73175.1"/>
    </source>
</evidence>
<dbReference type="GO" id="GO:0009082">
    <property type="term" value="P:branched-chain amino acid biosynthetic process"/>
    <property type="evidence" value="ECO:0007669"/>
    <property type="project" value="UniProtKB-KW"/>
</dbReference>
<organism evidence="14 15">
    <name type="scientific">Oceanibaculum indicum</name>
    <dbReference type="NCBI Taxonomy" id="526216"/>
    <lineage>
        <taxon>Bacteria</taxon>
        <taxon>Pseudomonadati</taxon>
        <taxon>Pseudomonadota</taxon>
        <taxon>Alphaproteobacteria</taxon>
        <taxon>Rhodospirillales</taxon>
        <taxon>Oceanibaculaceae</taxon>
        <taxon>Oceanibaculum</taxon>
    </lineage>
</organism>
<evidence type="ECO:0000313" key="15">
    <source>
        <dbReference type="Proteomes" id="UP000277424"/>
    </source>
</evidence>
<evidence type="ECO:0000256" key="5">
    <source>
        <dbReference type="ARBA" id="ARBA00005072"/>
    </source>
</evidence>
<evidence type="ECO:0000256" key="3">
    <source>
        <dbReference type="ARBA" id="ARBA00004824"/>
    </source>
</evidence>
<evidence type="ECO:0000256" key="12">
    <source>
        <dbReference type="ARBA" id="ARBA00048798"/>
    </source>
</evidence>
<evidence type="ECO:0000256" key="2">
    <source>
        <dbReference type="ARBA" id="ARBA00003109"/>
    </source>
</evidence>
<comment type="catalytic activity">
    <reaction evidence="12">
        <text>L-isoleucine + 2-oxoglutarate = (S)-3-methyl-2-oxopentanoate + L-glutamate</text>
        <dbReference type="Rhea" id="RHEA:24801"/>
        <dbReference type="ChEBI" id="CHEBI:16810"/>
        <dbReference type="ChEBI" id="CHEBI:29985"/>
        <dbReference type="ChEBI" id="CHEBI:35146"/>
        <dbReference type="ChEBI" id="CHEBI:58045"/>
        <dbReference type="EC" id="2.6.1.42"/>
    </reaction>
</comment>
<comment type="catalytic activity">
    <reaction evidence="13">
        <text>L-leucine + 2-oxoglutarate = 4-methyl-2-oxopentanoate + L-glutamate</text>
        <dbReference type="Rhea" id="RHEA:18321"/>
        <dbReference type="ChEBI" id="CHEBI:16810"/>
        <dbReference type="ChEBI" id="CHEBI:17865"/>
        <dbReference type="ChEBI" id="CHEBI:29985"/>
        <dbReference type="ChEBI" id="CHEBI:57427"/>
        <dbReference type="EC" id="2.6.1.42"/>
    </reaction>
</comment>
<protein>
    <recommendedName>
        <fullName evidence="8">Probable branched-chain-amino-acid aminotransferase</fullName>
        <ecNumber evidence="7">2.6.1.42</ecNumber>
    </recommendedName>
</protein>
<evidence type="ECO:0000256" key="4">
    <source>
        <dbReference type="ARBA" id="ARBA00004931"/>
    </source>
</evidence>
<dbReference type="EC" id="2.6.1.42" evidence="7"/>
<accession>A0A420WQK3</accession>
<comment type="pathway">
    <text evidence="4">Amino-acid biosynthesis; L-valine biosynthesis; L-valine from pyruvate: step 4/4.</text>
</comment>
<dbReference type="InterPro" id="IPR043132">
    <property type="entry name" value="BCAT-like_C"/>
</dbReference>
<dbReference type="CDD" id="cd01558">
    <property type="entry name" value="D-AAT_like"/>
    <property type="match status" value="1"/>
</dbReference>
<dbReference type="OrthoDB" id="9805628at2"/>
<evidence type="ECO:0000256" key="1">
    <source>
        <dbReference type="ARBA" id="ARBA00001933"/>
    </source>
</evidence>
<evidence type="ECO:0000256" key="6">
    <source>
        <dbReference type="ARBA" id="ARBA00009320"/>
    </source>
</evidence>
<dbReference type="Gene3D" id="3.20.10.10">
    <property type="entry name" value="D-amino Acid Aminotransferase, subunit A, domain 2"/>
    <property type="match status" value="1"/>
</dbReference>
<dbReference type="PANTHER" id="PTHR42743">
    <property type="entry name" value="AMINO-ACID AMINOTRANSFERASE"/>
    <property type="match status" value="1"/>
</dbReference>
<comment type="function">
    <text evidence="2">Acts on leucine, isoleucine and valine.</text>
</comment>
<comment type="similarity">
    <text evidence="6">Belongs to the class-IV pyridoxal-phosphate-dependent aminotransferase family.</text>
</comment>
<keyword evidence="10" id="KW-0100">Branched-chain amino acid biosynthesis</keyword>